<protein>
    <submittedName>
        <fullName evidence="6">Chitin deacetylase</fullName>
    </submittedName>
</protein>
<feature type="signal peptide" evidence="4">
    <location>
        <begin position="1"/>
        <end position="34"/>
    </location>
</feature>
<accession>A0A9P5S6S6</accession>
<feature type="chain" id="PRO_5040468567" evidence="4">
    <location>
        <begin position="35"/>
        <end position="486"/>
    </location>
</feature>
<keyword evidence="1" id="KW-0479">Metal-binding</keyword>
<dbReference type="Proteomes" id="UP000748756">
    <property type="component" value="Unassembled WGS sequence"/>
</dbReference>
<dbReference type="GO" id="GO:0005975">
    <property type="term" value="P:carbohydrate metabolic process"/>
    <property type="evidence" value="ECO:0007669"/>
    <property type="project" value="InterPro"/>
</dbReference>
<proteinExistence type="predicted"/>
<evidence type="ECO:0000256" key="1">
    <source>
        <dbReference type="ARBA" id="ARBA00022723"/>
    </source>
</evidence>
<keyword evidence="2" id="KW-0378">Hydrolase</keyword>
<dbReference type="GO" id="GO:0004099">
    <property type="term" value="F:chitin deacetylase activity"/>
    <property type="evidence" value="ECO:0007669"/>
    <property type="project" value="UniProtKB-ARBA"/>
</dbReference>
<evidence type="ECO:0000256" key="2">
    <source>
        <dbReference type="ARBA" id="ARBA00022801"/>
    </source>
</evidence>
<dbReference type="SUPFAM" id="SSF88713">
    <property type="entry name" value="Glycoside hydrolase/deacetylase"/>
    <property type="match status" value="1"/>
</dbReference>
<dbReference type="AlphaFoldDB" id="A0A9P5S6S6"/>
<dbReference type="PANTHER" id="PTHR10587">
    <property type="entry name" value="GLYCOSYL TRANSFERASE-RELATED"/>
    <property type="match status" value="1"/>
</dbReference>
<organism evidence="6 7">
    <name type="scientific">Linnemannia schmuckeri</name>
    <dbReference type="NCBI Taxonomy" id="64567"/>
    <lineage>
        <taxon>Eukaryota</taxon>
        <taxon>Fungi</taxon>
        <taxon>Fungi incertae sedis</taxon>
        <taxon>Mucoromycota</taxon>
        <taxon>Mortierellomycotina</taxon>
        <taxon>Mortierellomycetes</taxon>
        <taxon>Mortierellales</taxon>
        <taxon>Mortierellaceae</taxon>
        <taxon>Linnemannia</taxon>
    </lineage>
</organism>
<evidence type="ECO:0000313" key="6">
    <source>
        <dbReference type="EMBL" id="KAF9156075.1"/>
    </source>
</evidence>
<evidence type="ECO:0000259" key="5">
    <source>
        <dbReference type="PROSITE" id="PS51677"/>
    </source>
</evidence>
<feature type="region of interest" description="Disordered" evidence="3">
    <location>
        <begin position="90"/>
        <end position="114"/>
    </location>
</feature>
<evidence type="ECO:0000313" key="7">
    <source>
        <dbReference type="Proteomes" id="UP000748756"/>
    </source>
</evidence>
<evidence type="ECO:0000256" key="3">
    <source>
        <dbReference type="SAM" id="MobiDB-lite"/>
    </source>
</evidence>
<dbReference type="GO" id="GO:0009272">
    <property type="term" value="P:fungal-type cell wall biogenesis"/>
    <property type="evidence" value="ECO:0007669"/>
    <property type="project" value="UniProtKB-ARBA"/>
</dbReference>
<dbReference type="Pfam" id="PF01522">
    <property type="entry name" value="Polysacc_deac_1"/>
    <property type="match status" value="1"/>
</dbReference>
<feature type="domain" description="NodB homology" evidence="5">
    <location>
        <begin position="198"/>
        <end position="392"/>
    </location>
</feature>
<sequence length="486" mass="53310">MALLFGKTPNAKPIHRQWALLVMILLTMPALTQAVFAAAAKKPTTEQAIKMLSSPLTPKGSANVHNINMNTDRRVDYHGIIYTNDEPAEDKALENGGTAAGPGAPQREHGGRGKSRMNMALYPARNKIPDVNSPQVKAWVAEIDWSKVPNIPVATGLAPETPHFPKCPPVEELDRTTCWWSCYGCTAPTDIITCPSTNQWGLTYDDGPSWATRNMAKILSEKKLTATFFVVGSRVLEFPDILREQVAQGHHIGMHTWSHSGLTTLTNHEIVAEIRWTEKAIRDVTGLTMKYVRPPFGDIDNRVREILHQMGYTIVIWTKGWDTNDWRMLMHEIPEHDIIQNFKNALDNRAIIRSSNDKPAGPITLEHDLTNDTVRVSKTLIEMATSKGLQPINIATCLGDMTPYQRGSKLGPGGAVEKINGGDSTGSYRGMTGMEEQDYNTPSQTGGRKGAKSSSSSISVTIADLQQSAVYAVMGLAAVASVMLTL</sequence>
<evidence type="ECO:0000256" key="4">
    <source>
        <dbReference type="SAM" id="SignalP"/>
    </source>
</evidence>
<dbReference type="InterPro" id="IPR050248">
    <property type="entry name" value="Polysacc_deacetylase_ArnD"/>
</dbReference>
<comment type="caution">
    <text evidence="6">The sequence shown here is derived from an EMBL/GenBank/DDBJ whole genome shotgun (WGS) entry which is preliminary data.</text>
</comment>
<dbReference type="GO" id="GO:0046872">
    <property type="term" value="F:metal ion binding"/>
    <property type="evidence" value="ECO:0007669"/>
    <property type="project" value="UniProtKB-KW"/>
</dbReference>
<dbReference type="Gene3D" id="3.20.20.370">
    <property type="entry name" value="Glycoside hydrolase/deacetylase"/>
    <property type="match status" value="1"/>
</dbReference>
<reference evidence="6" key="1">
    <citation type="journal article" date="2020" name="Fungal Divers.">
        <title>Resolving the Mortierellaceae phylogeny through synthesis of multi-gene phylogenetics and phylogenomics.</title>
        <authorList>
            <person name="Vandepol N."/>
            <person name="Liber J."/>
            <person name="Desiro A."/>
            <person name="Na H."/>
            <person name="Kennedy M."/>
            <person name="Barry K."/>
            <person name="Grigoriev I.V."/>
            <person name="Miller A.N."/>
            <person name="O'Donnell K."/>
            <person name="Stajich J.E."/>
            <person name="Bonito G."/>
        </authorList>
    </citation>
    <scope>NUCLEOTIDE SEQUENCE</scope>
    <source>
        <strain evidence="6">NRRL 6426</strain>
    </source>
</reference>
<dbReference type="EMBL" id="JAAAUQ010000038">
    <property type="protein sequence ID" value="KAF9156075.1"/>
    <property type="molecule type" value="Genomic_DNA"/>
</dbReference>
<gene>
    <name evidence="6" type="primary">CDA2_12</name>
    <name evidence="6" type="ORF">BG015_007378</name>
</gene>
<keyword evidence="7" id="KW-1185">Reference proteome</keyword>
<keyword evidence="4" id="KW-0732">Signal</keyword>
<dbReference type="PANTHER" id="PTHR10587:SF133">
    <property type="entry name" value="CHITIN DEACETYLASE 1-RELATED"/>
    <property type="match status" value="1"/>
</dbReference>
<dbReference type="InterPro" id="IPR002509">
    <property type="entry name" value="NODB_dom"/>
</dbReference>
<dbReference type="InterPro" id="IPR011330">
    <property type="entry name" value="Glyco_hydro/deAcase_b/a-brl"/>
</dbReference>
<name>A0A9P5S6S6_9FUNG</name>
<dbReference type="GO" id="GO:0016020">
    <property type="term" value="C:membrane"/>
    <property type="evidence" value="ECO:0007669"/>
    <property type="project" value="TreeGrafter"/>
</dbReference>
<feature type="region of interest" description="Disordered" evidence="3">
    <location>
        <begin position="409"/>
        <end position="455"/>
    </location>
</feature>
<dbReference type="PROSITE" id="PS51677">
    <property type="entry name" value="NODB"/>
    <property type="match status" value="1"/>
</dbReference>
<dbReference type="OrthoDB" id="407355at2759"/>